<evidence type="ECO:0000256" key="6">
    <source>
        <dbReference type="ARBA" id="ARBA00023136"/>
    </source>
</evidence>
<dbReference type="InterPro" id="IPR055437">
    <property type="entry name" value="TMEM131L_Ig_5"/>
</dbReference>
<dbReference type="PANTHER" id="PTHR22050:SF0">
    <property type="entry name" value="TRANSMEMBRANE PROTEIN 131 HOMOLOG"/>
    <property type="match status" value="1"/>
</dbReference>
<evidence type="ECO:0000256" key="1">
    <source>
        <dbReference type="ARBA" id="ARBA00004479"/>
    </source>
</evidence>
<evidence type="ECO:0000259" key="10">
    <source>
        <dbReference type="Pfam" id="PF24501"/>
    </source>
</evidence>
<dbReference type="OrthoDB" id="168404at2759"/>
<keyword evidence="12" id="KW-1185">Reference proteome</keyword>
<organism evidence="11 12">
    <name type="scientific">Kingdonia uniflora</name>
    <dbReference type="NCBI Taxonomy" id="39325"/>
    <lineage>
        <taxon>Eukaryota</taxon>
        <taxon>Viridiplantae</taxon>
        <taxon>Streptophyta</taxon>
        <taxon>Embryophyta</taxon>
        <taxon>Tracheophyta</taxon>
        <taxon>Spermatophyta</taxon>
        <taxon>Magnoliopsida</taxon>
        <taxon>Ranunculales</taxon>
        <taxon>Circaeasteraceae</taxon>
        <taxon>Kingdonia</taxon>
    </lineage>
</organism>
<dbReference type="GO" id="GO:0016020">
    <property type="term" value="C:membrane"/>
    <property type="evidence" value="ECO:0007669"/>
    <property type="project" value="UniProtKB-SubCell"/>
</dbReference>
<dbReference type="InterPro" id="IPR039877">
    <property type="entry name" value="TMEM131-like"/>
</dbReference>
<gene>
    <name evidence="11" type="ORF">GIB67_003122</name>
</gene>
<evidence type="ECO:0000256" key="3">
    <source>
        <dbReference type="ARBA" id="ARBA00022692"/>
    </source>
</evidence>
<evidence type="ECO:0000256" key="2">
    <source>
        <dbReference type="ARBA" id="ARBA00006682"/>
    </source>
</evidence>
<dbReference type="InterPro" id="IPR013783">
    <property type="entry name" value="Ig-like_fold"/>
</dbReference>
<sequence>MSLESFEYKRKGEKLLNLEVEFCDPFLFRDPFCVGFGFLMMGFVVEHFSYLIEADDPIREKNCYGHAKLISFYCLPNRLFQSLKGLHLVTALLCILFCFAMCGPMAKWNRQMSELDRMMEPLEYEEFGSYVRDSYRTGAFDFLVGDSSVEVNSPSKAVCANSGIFCFPSILPTFSAEDDTKVFEEFGPHDMLESNSKWLSDCGAFWLLDGKAVSCSFSSGNEPSRDNRNCGDCASCRGEVLKLHEQHNVLDENFEQDPLATVSSLDVKISPPFLDWGQNYMFSPSLATLTVTNEHNDGNLYIYELFSADKQFYTCNFSKVLLGPGDATSVSVVFLPQQLGSLSAHLVLQTSSGGVLIHVRGVANESLYGIKALVGLGISAAGRWSEKLSLHNPFDDALLVKEVSAWISVSSGNSSQSIIAVCKMDGSQGRHDFSALLSSGESLDIKTDGVDLPLLRIKPHKSWEVYPHNTEPIIELDIFSDTKTKIIGSFHVNLQSSLQDQVDTIFVPLDLEMHGKMAYSGAISSVSVSLEPLAPCDSSGKIAVALSLRNGAEYSLSVVKVSEDIESAKKFDIKYMEGLLLFPGSVTQIAVVTYTRPRINLMEPPHEMPNLDLKCKLLVLTNDSGSPEIVIPCQDVVHTCSRHQPASYVGCKHQPDISRSSSRIKLNALEASDADEVILANWRSQRTRSGMSVLDDDEVLFSTIPVRSLSRKWITVKNPSHQPILMQLILNSGVIIENCRALDNFQRPFTRYFVSDESTASTEYGFSIPETAITESYIHPFGSASLGPVVFHPSNRCGWRSSALIRNNLSGVEWLPIRGFGGSYSLVLLEGSEPIHNLEFRLDIPIPLDISPPKLLLHMKDIYAACSQTLLKELYAKNTGDLPLEVRRIEVSGAECGLDGFMVHNCRSFSLEPGESKQLLISYQTDFSAAVVHRDLELALATGFLRIPMKVSFSFHTISLCRKSFVWLLLKKLLAVVLIAASVTFVGFSLILPQVMALGSQDYLFKTENVTIIRTKKLQRSSKFSVMVRSVEKDEASKPSFVGRYPDCLSVAQGHVQNEAQLFANSLNIVETSCLIEAPQTGNLTVKVGRDKGKRLRKRKGAGTNAGLLTGLLEVSSSQSGNSTPSSPLSPAINHVMEVRNLFANSALQNHEKEQISAAHSEGTQLDFSAKSNFSQPQITLPKISTRKSVLLSSATFPSTTQRGPGPGPFNPSLFSLSASASTTPHARAPGSNLYKEKTIVEKRANSRDEFTYDIWGNHFYGFHLGERADKFSTIIPSPSGVESQSFFARGPQVLMQNSQIRSAPLVPKMSHCDVTPPLFTKNITDK</sequence>
<evidence type="ECO:0000256" key="7">
    <source>
        <dbReference type="SAM" id="Phobius"/>
    </source>
</evidence>
<dbReference type="PANTHER" id="PTHR22050">
    <property type="entry name" value="RW1 PROTEIN HOMOLOG"/>
    <property type="match status" value="1"/>
</dbReference>
<evidence type="ECO:0000259" key="9">
    <source>
        <dbReference type="Pfam" id="PF24474"/>
    </source>
</evidence>
<dbReference type="Gene3D" id="2.60.40.10">
    <property type="entry name" value="Immunoglobulins"/>
    <property type="match status" value="1"/>
</dbReference>
<comment type="caution">
    <text evidence="11">The sequence shown here is derived from an EMBL/GenBank/DDBJ whole genome shotgun (WGS) entry which is preliminary data.</text>
</comment>
<feature type="domain" description="TMEM131L fifth Ig-like" evidence="10">
    <location>
        <begin position="878"/>
        <end position="943"/>
    </location>
</feature>
<feature type="domain" description="Transmembrane protein 131-like N-terminal" evidence="8">
    <location>
        <begin position="267"/>
        <end position="350"/>
    </location>
</feature>
<evidence type="ECO:0000256" key="4">
    <source>
        <dbReference type="ARBA" id="ARBA00022729"/>
    </source>
</evidence>
<evidence type="ECO:0000259" key="8">
    <source>
        <dbReference type="Pfam" id="PF12371"/>
    </source>
</evidence>
<keyword evidence="3 7" id="KW-0812">Transmembrane</keyword>
<evidence type="ECO:0008006" key="13">
    <source>
        <dbReference type="Google" id="ProtNLM"/>
    </source>
</evidence>
<name>A0A7J7N607_9MAGN</name>
<reference evidence="11 12" key="1">
    <citation type="journal article" date="2020" name="IScience">
        <title>Genome Sequencing of the Endangered Kingdonia uniflora (Circaeasteraceae, Ranunculales) Reveals Potential Mechanisms of Evolutionary Specialization.</title>
        <authorList>
            <person name="Sun Y."/>
            <person name="Deng T."/>
            <person name="Zhang A."/>
            <person name="Moore M.J."/>
            <person name="Landis J.B."/>
            <person name="Lin N."/>
            <person name="Zhang H."/>
            <person name="Zhang X."/>
            <person name="Huang J."/>
            <person name="Zhang X."/>
            <person name="Sun H."/>
            <person name="Wang H."/>
        </authorList>
    </citation>
    <scope>NUCLEOTIDE SEQUENCE [LARGE SCALE GENOMIC DNA]</scope>
    <source>
        <strain evidence="11">TB1705</strain>
        <tissue evidence="11">Leaf</tissue>
    </source>
</reference>
<dbReference type="EMBL" id="JACGCM010001019">
    <property type="protein sequence ID" value="KAF6162576.1"/>
    <property type="molecule type" value="Genomic_DNA"/>
</dbReference>
<dbReference type="Pfam" id="PF24501">
    <property type="entry name" value="Ig_TMEM131L_5"/>
    <property type="match status" value="1"/>
</dbReference>
<protein>
    <recommendedName>
        <fullName evidence="13">Transmembrane protein</fullName>
    </recommendedName>
</protein>
<evidence type="ECO:0000313" key="11">
    <source>
        <dbReference type="EMBL" id="KAF6162576.1"/>
    </source>
</evidence>
<comment type="similarity">
    <text evidence="2">Belongs to the TMEM131 family.</text>
</comment>
<keyword evidence="6 7" id="KW-0472">Membrane</keyword>
<dbReference type="Proteomes" id="UP000541444">
    <property type="component" value="Unassembled WGS sequence"/>
</dbReference>
<comment type="subcellular location">
    <subcellularLocation>
        <location evidence="1">Membrane</location>
        <topology evidence="1">Single-pass type I membrane protein</topology>
    </subcellularLocation>
</comment>
<dbReference type="InterPro" id="IPR022113">
    <property type="entry name" value="TMEM131L_N"/>
</dbReference>
<dbReference type="InterPro" id="IPR056001">
    <property type="entry name" value="DUF7579"/>
</dbReference>
<keyword evidence="4" id="KW-0732">Signal</keyword>
<evidence type="ECO:0000313" key="12">
    <source>
        <dbReference type="Proteomes" id="UP000541444"/>
    </source>
</evidence>
<evidence type="ECO:0000256" key="5">
    <source>
        <dbReference type="ARBA" id="ARBA00022989"/>
    </source>
</evidence>
<dbReference type="Pfam" id="PF24474">
    <property type="entry name" value="DUF7579"/>
    <property type="match status" value="1"/>
</dbReference>
<feature type="domain" description="DUF7579" evidence="9">
    <location>
        <begin position="525"/>
        <end position="644"/>
    </location>
</feature>
<keyword evidence="5 7" id="KW-1133">Transmembrane helix</keyword>
<dbReference type="Pfam" id="PF12371">
    <property type="entry name" value="TMEM131_like_N"/>
    <property type="match status" value="1"/>
</dbReference>
<accession>A0A7J7N607</accession>
<feature type="transmembrane region" description="Helical" evidence="7">
    <location>
        <begin position="85"/>
        <end position="108"/>
    </location>
</feature>
<proteinExistence type="inferred from homology"/>
<feature type="transmembrane region" description="Helical" evidence="7">
    <location>
        <begin position="973"/>
        <end position="992"/>
    </location>
</feature>